<dbReference type="PROSITE" id="PS51379">
    <property type="entry name" value="4FE4S_FER_2"/>
    <property type="match status" value="2"/>
</dbReference>
<accession>A0AA86U1R6</accession>
<dbReference type="Pfam" id="PF13237">
    <property type="entry name" value="Fer4_10"/>
    <property type="match status" value="1"/>
</dbReference>
<feature type="domain" description="4Fe-4S ferredoxin-type" evidence="1">
    <location>
        <begin position="10"/>
        <end position="40"/>
    </location>
</feature>
<organism evidence="2">
    <name type="scientific">Hexamita inflata</name>
    <dbReference type="NCBI Taxonomy" id="28002"/>
    <lineage>
        <taxon>Eukaryota</taxon>
        <taxon>Metamonada</taxon>
        <taxon>Diplomonadida</taxon>
        <taxon>Hexamitidae</taxon>
        <taxon>Hexamitinae</taxon>
        <taxon>Hexamita</taxon>
    </lineage>
</organism>
<protein>
    <submittedName>
        <fullName evidence="2">4Fe-4S binding protein</fullName>
    </submittedName>
    <submittedName>
        <fullName evidence="3">4Fe-4S_binding protein</fullName>
    </submittedName>
</protein>
<name>A0AA86U1R6_9EUKA</name>
<dbReference type="AlphaFoldDB" id="A0AA86U1R6"/>
<evidence type="ECO:0000313" key="4">
    <source>
        <dbReference type="Proteomes" id="UP001642409"/>
    </source>
</evidence>
<dbReference type="InterPro" id="IPR017900">
    <property type="entry name" value="4Fe4S_Fe_S_CS"/>
</dbReference>
<dbReference type="Proteomes" id="UP001642409">
    <property type="component" value="Unassembled WGS sequence"/>
</dbReference>
<dbReference type="EMBL" id="CAXDID020000084">
    <property type="protein sequence ID" value="CAL6020095.1"/>
    <property type="molecule type" value="Genomic_DNA"/>
</dbReference>
<reference evidence="2" key="1">
    <citation type="submission" date="2023-06" db="EMBL/GenBank/DDBJ databases">
        <authorList>
            <person name="Kurt Z."/>
        </authorList>
    </citation>
    <scope>NUCLEOTIDE SEQUENCE</scope>
</reference>
<evidence type="ECO:0000313" key="2">
    <source>
        <dbReference type="EMBL" id="CAI9935007.1"/>
    </source>
</evidence>
<sequence length="65" mass="6811">MYYLHFRPQQPGQINIGSGCVGCDACVSCCPQKALDATDGQVKLVGECNGCGDCVNGCPTETLKL</sequence>
<dbReference type="Gene3D" id="3.30.70.20">
    <property type="match status" value="1"/>
</dbReference>
<dbReference type="InterPro" id="IPR017896">
    <property type="entry name" value="4Fe4S_Fe-S-bd"/>
</dbReference>
<dbReference type="SUPFAM" id="SSF54862">
    <property type="entry name" value="4Fe-4S ferredoxins"/>
    <property type="match status" value="1"/>
</dbReference>
<dbReference type="PROSITE" id="PS00198">
    <property type="entry name" value="4FE4S_FER_1"/>
    <property type="match status" value="1"/>
</dbReference>
<proteinExistence type="predicted"/>
<comment type="caution">
    <text evidence="2">The sequence shown here is derived from an EMBL/GenBank/DDBJ whole genome shotgun (WGS) entry which is preliminary data.</text>
</comment>
<gene>
    <name evidence="2" type="ORF">HINF_LOCUS22652</name>
    <name evidence="3" type="ORF">HINF_LOCUS27267</name>
</gene>
<dbReference type="EMBL" id="CATOUU010000590">
    <property type="protein sequence ID" value="CAI9935007.1"/>
    <property type="molecule type" value="Genomic_DNA"/>
</dbReference>
<keyword evidence="4" id="KW-1185">Reference proteome</keyword>
<feature type="domain" description="4Fe-4S ferredoxin-type" evidence="1">
    <location>
        <begin position="47"/>
        <end position="65"/>
    </location>
</feature>
<dbReference type="PROSITE" id="PS51257">
    <property type="entry name" value="PROKAR_LIPOPROTEIN"/>
    <property type="match status" value="1"/>
</dbReference>
<reference evidence="3 4" key="2">
    <citation type="submission" date="2024-07" db="EMBL/GenBank/DDBJ databases">
        <authorList>
            <person name="Akdeniz Z."/>
        </authorList>
    </citation>
    <scope>NUCLEOTIDE SEQUENCE [LARGE SCALE GENOMIC DNA]</scope>
</reference>
<evidence type="ECO:0000313" key="3">
    <source>
        <dbReference type="EMBL" id="CAL6020095.1"/>
    </source>
</evidence>
<evidence type="ECO:0000259" key="1">
    <source>
        <dbReference type="PROSITE" id="PS51379"/>
    </source>
</evidence>